<organism evidence="2 3">
    <name type="scientific">Dentiscutata erythropus</name>
    <dbReference type="NCBI Taxonomy" id="1348616"/>
    <lineage>
        <taxon>Eukaryota</taxon>
        <taxon>Fungi</taxon>
        <taxon>Fungi incertae sedis</taxon>
        <taxon>Mucoromycota</taxon>
        <taxon>Glomeromycotina</taxon>
        <taxon>Glomeromycetes</taxon>
        <taxon>Diversisporales</taxon>
        <taxon>Gigasporaceae</taxon>
        <taxon>Dentiscutata</taxon>
    </lineage>
</organism>
<sequence length="52" mass="5783">MHGNCPTLYHTHQHQTSHSELPSWTRAAVGNYQQTMFTNLPIKATSQGTASD</sequence>
<evidence type="ECO:0000313" key="2">
    <source>
        <dbReference type="EMBL" id="CAG8777854.1"/>
    </source>
</evidence>
<name>A0A9N9JIK8_9GLOM</name>
<proteinExistence type="predicted"/>
<accession>A0A9N9JIK8</accession>
<dbReference type="EMBL" id="CAJVPY010020977">
    <property type="protein sequence ID" value="CAG8777854.1"/>
    <property type="molecule type" value="Genomic_DNA"/>
</dbReference>
<comment type="caution">
    <text evidence="2">The sequence shown here is derived from an EMBL/GenBank/DDBJ whole genome shotgun (WGS) entry which is preliminary data.</text>
</comment>
<feature type="region of interest" description="Disordered" evidence="1">
    <location>
        <begin position="1"/>
        <end position="21"/>
    </location>
</feature>
<reference evidence="2" key="1">
    <citation type="submission" date="2021-06" db="EMBL/GenBank/DDBJ databases">
        <authorList>
            <person name="Kallberg Y."/>
            <person name="Tangrot J."/>
            <person name="Rosling A."/>
        </authorList>
    </citation>
    <scope>NUCLEOTIDE SEQUENCE</scope>
    <source>
        <strain evidence="2">MA453B</strain>
    </source>
</reference>
<evidence type="ECO:0000313" key="3">
    <source>
        <dbReference type="Proteomes" id="UP000789405"/>
    </source>
</evidence>
<protein>
    <submittedName>
        <fullName evidence="2">3188_t:CDS:1</fullName>
    </submittedName>
</protein>
<gene>
    <name evidence="2" type="ORF">DERYTH_LOCUS19324</name>
</gene>
<dbReference type="Proteomes" id="UP000789405">
    <property type="component" value="Unassembled WGS sequence"/>
</dbReference>
<evidence type="ECO:0000256" key="1">
    <source>
        <dbReference type="SAM" id="MobiDB-lite"/>
    </source>
</evidence>
<dbReference type="AlphaFoldDB" id="A0A9N9JIK8"/>
<keyword evidence="3" id="KW-1185">Reference proteome</keyword>